<dbReference type="GO" id="GO:0051603">
    <property type="term" value="P:proteolysis involved in protein catabolic process"/>
    <property type="evidence" value="ECO:0007669"/>
    <property type="project" value="TreeGrafter"/>
</dbReference>
<dbReference type="Gene3D" id="3.40.630.10">
    <property type="entry name" value="Zn peptidases"/>
    <property type="match status" value="1"/>
</dbReference>
<dbReference type="PROSITE" id="PS00758">
    <property type="entry name" value="ARGE_DAPE_CPG2_1"/>
    <property type="match status" value="1"/>
</dbReference>
<reference evidence="9 10" key="1">
    <citation type="journal article" date="2013" name="BMC Genomics">
        <title>The genome and transcriptome of the pine saprophyte Ophiostoma piceae, and a comparison with the bark beetle-associated pine pathogen Grosmannia clavigera.</title>
        <authorList>
            <person name="Haridas S."/>
            <person name="Wang Y."/>
            <person name="Lim L."/>
            <person name="Massoumi Alamouti S."/>
            <person name="Jackman S."/>
            <person name="Docking R."/>
            <person name="Robertson G."/>
            <person name="Birol I."/>
            <person name="Bohlmann J."/>
            <person name="Breuil C."/>
        </authorList>
    </citation>
    <scope>NUCLEOTIDE SEQUENCE [LARGE SCALE GENOMIC DNA]</scope>
    <source>
        <strain evidence="9 10">UAMH 11346</strain>
    </source>
</reference>
<evidence type="ECO:0000313" key="10">
    <source>
        <dbReference type="Proteomes" id="UP000016923"/>
    </source>
</evidence>
<feature type="binding site" evidence="7">
    <location>
        <position position="259"/>
    </location>
    <ligand>
        <name>Zn(2+)</name>
        <dbReference type="ChEBI" id="CHEBI:29105"/>
        <label>2</label>
    </ligand>
</feature>
<evidence type="ECO:0000256" key="1">
    <source>
        <dbReference type="ARBA" id="ARBA00006247"/>
    </source>
</evidence>
<feature type="binding site" evidence="7">
    <location>
        <position position="548"/>
    </location>
    <ligand>
        <name>Zn(2+)</name>
        <dbReference type="ChEBI" id="CHEBI:29105"/>
        <label>1</label>
    </ligand>
</feature>
<dbReference type="Proteomes" id="UP000016923">
    <property type="component" value="Unassembled WGS sequence"/>
</dbReference>
<keyword evidence="8" id="KW-0732">Signal</keyword>
<dbReference type="OrthoDB" id="3064516at2759"/>
<evidence type="ECO:0000256" key="5">
    <source>
        <dbReference type="ARBA" id="ARBA00022833"/>
    </source>
</evidence>
<feature type="binding site" evidence="7">
    <location>
        <position position="231"/>
    </location>
    <ligand>
        <name>Zn(2+)</name>
        <dbReference type="ChEBI" id="CHEBI:29105"/>
        <label>1</label>
    </ligand>
</feature>
<dbReference type="InterPro" id="IPR017141">
    <property type="entry name" value="Pept_M20_carboxypep"/>
</dbReference>
<feature type="binding site" evidence="7">
    <location>
        <position position="195"/>
    </location>
    <ligand>
        <name>Zn(2+)</name>
        <dbReference type="ChEBI" id="CHEBI:29105"/>
        <label>1</label>
    </ligand>
</feature>
<protein>
    <submittedName>
        <fullName evidence="9">Vacuolar carboxypeptidase</fullName>
    </submittedName>
</protein>
<dbReference type="GO" id="GO:0046872">
    <property type="term" value="F:metal ion binding"/>
    <property type="evidence" value="ECO:0007669"/>
    <property type="project" value="UniProtKB-KW"/>
</dbReference>
<evidence type="ECO:0000256" key="8">
    <source>
        <dbReference type="SAM" id="SignalP"/>
    </source>
</evidence>
<dbReference type="InterPro" id="IPR002933">
    <property type="entry name" value="Peptidase_M20"/>
</dbReference>
<name>S3BR26_OPHP1</name>
<feature type="binding site" evidence="7">
    <location>
        <position position="162"/>
    </location>
    <ligand>
        <name>Zn(2+)</name>
        <dbReference type="ChEBI" id="CHEBI:29105"/>
        <label>2</label>
    </ligand>
</feature>
<keyword evidence="9" id="KW-0121">Carboxypeptidase</keyword>
<dbReference type="GO" id="GO:0000328">
    <property type="term" value="C:fungal-type vacuole lumen"/>
    <property type="evidence" value="ECO:0007669"/>
    <property type="project" value="TreeGrafter"/>
</dbReference>
<evidence type="ECO:0000313" key="9">
    <source>
        <dbReference type="EMBL" id="EPE02867.1"/>
    </source>
</evidence>
<dbReference type="SUPFAM" id="SSF55031">
    <property type="entry name" value="Bacterial exopeptidase dimerisation domain"/>
    <property type="match status" value="1"/>
</dbReference>
<evidence type="ECO:0000256" key="3">
    <source>
        <dbReference type="ARBA" id="ARBA00022723"/>
    </source>
</evidence>
<feature type="active site" description="Proton acceptor" evidence="6">
    <location>
        <position position="230"/>
    </location>
</feature>
<feature type="active site" evidence="6">
    <location>
        <position position="164"/>
    </location>
</feature>
<dbReference type="CDD" id="cd05674">
    <property type="entry name" value="M20_yscS"/>
    <property type="match status" value="1"/>
</dbReference>
<dbReference type="AlphaFoldDB" id="S3BR26"/>
<proteinExistence type="inferred from homology"/>
<dbReference type="GO" id="GO:0004181">
    <property type="term" value="F:metallocarboxypeptidase activity"/>
    <property type="evidence" value="ECO:0007669"/>
    <property type="project" value="InterPro"/>
</dbReference>
<dbReference type="PANTHER" id="PTHR45962">
    <property type="entry name" value="N-FATTY-ACYL-AMINO ACID SYNTHASE/HYDROLASE PM20D1"/>
    <property type="match status" value="1"/>
</dbReference>
<dbReference type="PANTHER" id="PTHR45962:SF1">
    <property type="entry name" value="N-FATTY-ACYL-AMINO ACID SYNTHASE_HYDROLASE PM20D1"/>
    <property type="match status" value="1"/>
</dbReference>
<dbReference type="eggNOG" id="KOG2275">
    <property type="taxonomic scope" value="Eukaryota"/>
</dbReference>
<evidence type="ECO:0000256" key="4">
    <source>
        <dbReference type="ARBA" id="ARBA00022801"/>
    </source>
</evidence>
<keyword evidence="3 7" id="KW-0479">Metal-binding</keyword>
<dbReference type="EMBL" id="KE148173">
    <property type="protein sequence ID" value="EPE02867.1"/>
    <property type="molecule type" value="Genomic_DNA"/>
</dbReference>
<feature type="chain" id="PRO_5004518066" evidence="8">
    <location>
        <begin position="17"/>
        <end position="578"/>
    </location>
</feature>
<keyword evidence="4" id="KW-0378">Hydrolase</keyword>
<keyword evidence="2" id="KW-0645">Protease</keyword>
<dbReference type="InterPro" id="IPR047177">
    <property type="entry name" value="Pept_M20A"/>
</dbReference>
<sequence>MKLSASLLTLSTPALAAVLSTPWDGPLQHVIGGRPSVHSDADIVSGAAAGASDFACDLPPPVAPDTDGLPSAHDLFGSPEALALQVRRHAALVSVPSVSYDAMEDVGKDPRWDIFYEFEDTLKKQFPTVFRRAELTHVNTHGLVFFIQGSKKDLKPLMLTAHQDVVPVPDPSAWKYPPFSAHYDGSWLWGRGSVDDKNSLTGLMSVVETLLQNATWTPRRSILLAFGFDEESSGKYGAGSIAKYLEDTYGPESMVLLLDEGGSGIESVKDKDGKEIVYAVPAVMEKGHVDILYELHVRGGHSSMPLPHTGIGIAAEMISTLENNPYSPKLVGGSPLHQLSVCRARYTPEQDPQSTKLVREGDLDALAQLLSSYSPALDFQLRTSQAVDIINAGLKINAMPEKIEIGVNYRVAPHNSLAEVKERSIELLQPILDKYQITLKAFGKDAVLPNPVKKNDNEIRAAYAVDYNATLIVQSRQETEVARVSPTSGGVWDLFSGTIQHTFAVPDGQVVPVGSIMNGNTDTRHYVNLTSRIYRWVPVRQSWVQRMHAIDEGLNMEAHMETVRFYYNLIRNFDQSDL</sequence>
<evidence type="ECO:0000256" key="2">
    <source>
        <dbReference type="ARBA" id="ARBA00022670"/>
    </source>
</evidence>
<dbReference type="HOGENOM" id="CLU_021802_11_0_1"/>
<comment type="similarity">
    <text evidence="1">Belongs to the peptidase M20A family.</text>
</comment>
<keyword evidence="10" id="KW-1185">Reference proteome</keyword>
<dbReference type="Gene3D" id="1.10.150.900">
    <property type="match status" value="1"/>
</dbReference>
<dbReference type="VEuPathDB" id="FungiDB:F503_01608"/>
<dbReference type="InterPro" id="IPR036264">
    <property type="entry name" value="Bact_exopeptidase_dim_dom"/>
</dbReference>
<evidence type="ECO:0000256" key="6">
    <source>
        <dbReference type="PIRSR" id="PIRSR037217-1"/>
    </source>
</evidence>
<dbReference type="SUPFAM" id="SSF53187">
    <property type="entry name" value="Zn-dependent exopeptidases"/>
    <property type="match status" value="1"/>
</dbReference>
<dbReference type="InterPro" id="IPR001261">
    <property type="entry name" value="ArgE/DapE_CS"/>
</dbReference>
<dbReference type="STRING" id="1262450.S3BR26"/>
<accession>S3BR26</accession>
<evidence type="ECO:0000256" key="7">
    <source>
        <dbReference type="PIRSR" id="PIRSR037217-2"/>
    </source>
</evidence>
<dbReference type="PIRSF" id="PIRSF037217">
    <property type="entry name" value="Carboxypeptidase_S"/>
    <property type="match status" value="1"/>
</dbReference>
<feature type="binding site" evidence="7">
    <location>
        <position position="195"/>
    </location>
    <ligand>
        <name>Zn(2+)</name>
        <dbReference type="ChEBI" id="CHEBI:29105"/>
        <label>2</label>
    </ligand>
</feature>
<keyword evidence="5 7" id="KW-0862">Zinc</keyword>
<gene>
    <name evidence="9" type="ORF">F503_01608</name>
</gene>
<dbReference type="Gene3D" id="3.30.70.360">
    <property type="match status" value="1"/>
</dbReference>
<dbReference type="OMA" id="KGHVDIW"/>
<organism evidence="9 10">
    <name type="scientific">Ophiostoma piceae (strain UAMH 11346)</name>
    <name type="common">Sap stain fungus</name>
    <dbReference type="NCBI Taxonomy" id="1262450"/>
    <lineage>
        <taxon>Eukaryota</taxon>
        <taxon>Fungi</taxon>
        <taxon>Dikarya</taxon>
        <taxon>Ascomycota</taxon>
        <taxon>Pezizomycotina</taxon>
        <taxon>Sordariomycetes</taxon>
        <taxon>Sordariomycetidae</taxon>
        <taxon>Ophiostomatales</taxon>
        <taxon>Ophiostomataceae</taxon>
        <taxon>Ophiostoma</taxon>
    </lineage>
</organism>
<dbReference type="Pfam" id="PF01546">
    <property type="entry name" value="Peptidase_M20"/>
    <property type="match status" value="1"/>
</dbReference>
<feature type="signal peptide" evidence="8">
    <location>
        <begin position="1"/>
        <end position="16"/>
    </location>
</feature>